<evidence type="ECO:0000313" key="3">
    <source>
        <dbReference type="Proteomes" id="UP000253769"/>
    </source>
</evidence>
<comment type="caution">
    <text evidence="2">The sequence shown here is derived from an EMBL/GenBank/DDBJ whole genome shotgun (WGS) entry which is preliminary data.</text>
</comment>
<protein>
    <recommendedName>
        <fullName evidence="4">Tetratricopeptide repeat protein</fullName>
    </recommendedName>
</protein>
<organism evidence="2 3">
    <name type="scientific">Motiliproteus coralliicola</name>
    <dbReference type="NCBI Taxonomy" id="2283196"/>
    <lineage>
        <taxon>Bacteria</taxon>
        <taxon>Pseudomonadati</taxon>
        <taxon>Pseudomonadota</taxon>
        <taxon>Gammaproteobacteria</taxon>
        <taxon>Oceanospirillales</taxon>
        <taxon>Oceanospirillaceae</taxon>
        <taxon>Motiliproteus</taxon>
    </lineage>
</organism>
<reference evidence="2 3" key="1">
    <citation type="submission" date="2018-07" db="EMBL/GenBank/DDBJ databases">
        <title>Motiliproteus coralliicola sp. nov., a bacterium isolated from Coral.</title>
        <authorList>
            <person name="Wang G."/>
        </authorList>
    </citation>
    <scope>NUCLEOTIDE SEQUENCE [LARGE SCALE GENOMIC DNA]</scope>
    <source>
        <strain evidence="2 3">C34</strain>
    </source>
</reference>
<gene>
    <name evidence="2" type="ORF">DV711_13785</name>
</gene>
<proteinExistence type="predicted"/>
<keyword evidence="3" id="KW-1185">Reference proteome</keyword>
<evidence type="ECO:0008006" key="4">
    <source>
        <dbReference type="Google" id="ProtNLM"/>
    </source>
</evidence>
<name>A0A369WF58_9GAMM</name>
<dbReference type="AlphaFoldDB" id="A0A369WF58"/>
<dbReference type="EMBL" id="QQOH01000003">
    <property type="protein sequence ID" value="RDE19933.1"/>
    <property type="molecule type" value="Genomic_DNA"/>
</dbReference>
<accession>A0A369WF58</accession>
<dbReference type="SUPFAM" id="SSF48452">
    <property type="entry name" value="TPR-like"/>
    <property type="match status" value="1"/>
</dbReference>
<dbReference type="InterPro" id="IPR011990">
    <property type="entry name" value="TPR-like_helical_dom_sf"/>
</dbReference>
<feature type="region of interest" description="Disordered" evidence="1">
    <location>
        <begin position="108"/>
        <end position="129"/>
    </location>
</feature>
<evidence type="ECO:0000313" key="2">
    <source>
        <dbReference type="EMBL" id="RDE19933.1"/>
    </source>
</evidence>
<dbReference type="Gene3D" id="1.25.40.10">
    <property type="entry name" value="Tetratricopeptide repeat domain"/>
    <property type="match status" value="1"/>
</dbReference>
<dbReference type="Proteomes" id="UP000253769">
    <property type="component" value="Unassembled WGS sequence"/>
</dbReference>
<sequence length="219" mass="24713">MTAAEKVRVMQVLDLLDRADQAFKAKHLTSPRGNNALEYYQQVLRIIPGYQEAEQGIDRIAERYLHWAEAAIAEGRTGAARNYLTKSRQINPDSTELKRVQQRLKSAKPVVVSAPPAKAPDPKVEPADVDPQSARIAGSDNRYIQLQPQALKSRSPAMKALLAQLADRIQAEQARVIIEAPSDPQGRWIYQQLNQRHEEYRIRANLRLASKPAIRLLPR</sequence>
<evidence type="ECO:0000256" key="1">
    <source>
        <dbReference type="SAM" id="MobiDB-lite"/>
    </source>
</evidence>